<dbReference type="SUPFAM" id="SSF54675">
    <property type="entry name" value="Nicotinate/Quinolinate PRTase N-terminal domain-like"/>
    <property type="match status" value="1"/>
</dbReference>
<comment type="function">
    <text evidence="7 8">Catalyzes the synthesis of beta-nicotinate D-ribonucleotide from nicotinate and 5-phospho-D-ribose 1-phosphate at the expense of ATP.</text>
</comment>
<evidence type="ECO:0000256" key="7">
    <source>
        <dbReference type="HAMAP-Rule" id="MF_00570"/>
    </source>
</evidence>
<evidence type="ECO:0000256" key="2">
    <source>
        <dbReference type="ARBA" id="ARBA00010897"/>
    </source>
</evidence>
<evidence type="ECO:0000256" key="3">
    <source>
        <dbReference type="ARBA" id="ARBA00013236"/>
    </source>
</evidence>
<feature type="domain" description="Nicotinate/nicotinamide phosphoribosyltransferase" evidence="9">
    <location>
        <begin position="169"/>
        <end position="397"/>
    </location>
</feature>
<evidence type="ECO:0000256" key="4">
    <source>
        <dbReference type="ARBA" id="ARBA00022553"/>
    </source>
</evidence>
<keyword evidence="4 7" id="KW-0597">Phosphoprotein</keyword>
<dbReference type="RefSeq" id="WP_074571252.1">
    <property type="nucleotide sequence ID" value="NZ_FNJQ01000003.1"/>
</dbReference>
<dbReference type="Pfam" id="PF04095">
    <property type="entry name" value="NAPRTase"/>
    <property type="match status" value="1"/>
</dbReference>
<accession>A0A1H0ND73</accession>
<dbReference type="NCBIfam" id="TIGR01514">
    <property type="entry name" value="NAPRTase"/>
    <property type="match status" value="1"/>
</dbReference>
<comment type="pathway">
    <text evidence="1 7 8">Cofactor biosynthesis; NAD(+) biosynthesis; nicotinate D-ribonucleotide from nicotinate: step 1/1.</text>
</comment>
<protein>
    <recommendedName>
        <fullName evidence="3 7">Nicotinate phosphoribosyltransferase</fullName>
        <shortName evidence="7">NAPRTase</shortName>
        <ecNumber evidence="3 7">6.3.4.21</ecNumber>
    </recommendedName>
</protein>
<evidence type="ECO:0000259" key="10">
    <source>
        <dbReference type="Pfam" id="PF17767"/>
    </source>
</evidence>
<dbReference type="NCBIfam" id="NF003704">
    <property type="entry name" value="PRK05321.1"/>
    <property type="match status" value="1"/>
</dbReference>
<dbReference type="Pfam" id="PF17767">
    <property type="entry name" value="NAPRTase_N"/>
    <property type="match status" value="1"/>
</dbReference>
<evidence type="ECO:0000256" key="1">
    <source>
        <dbReference type="ARBA" id="ARBA00004952"/>
    </source>
</evidence>
<gene>
    <name evidence="7" type="primary">pncB</name>
    <name evidence="11" type="ORF">SAMN05216366_10342</name>
</gene>
<keyword evidence="5 7" id="KW-0436">Ligase</keyword>
<dbReference type="GO" id="GO:0005829">
    <property type="term" value="C:cytosol"/>
    <property type="evidence" value="ECO:0007669"/>
    <property type="project" value="TreeGrafter"/>
</dbReference>
<dbReference type="EC" id="6.3.4.21" evidence="3 7"/>
<keyword evidence="11" id="KW-0808">Transferase</keyword>
<dbReference type="InterPro" id="IPR036068">
    <property type="entry name" value="Nicotinate_pribotase-like_C"/>
</dbReference>
<dbReference type="GO" id="GO:0004516">
    <property type="term" value="F:nicotinate phosphoribosyltransferase activity"/>
    <property type="evidence" value="ECO:0007669"/>
    <property type="project" value="UniProtKB-UniRule"/>
</dbReference>
<evidence type="ECO:0000313" key="11">
    <source>
        <dbReference type="EMBL" id="SDO90637.1"/>
    </source>
</evidence>
<dbReference type="InterPro" id="IPR041525">
    <property type="entry name" value="N/Namide_PRibTrfase"/>
</dbReference>
<dbReference type="HAMAP" id="MF_00570">
    <property type="entry name" value="NAPRTase"/>
    <property type="match status" value="1"/>
</dbReference>
<sequence length="405" mass="46496">MRFKQIINSLLETDLYKFSMGQAIFHQASEYETTWSFKCRNENVYFTPEMVEEIKEQVKAFCSLRFTEEELAYLSGISWLQKSYINHLRLWQPDYADFTIQAGGEKGLILEAGGTLLDTSMYEIPTLAIVNEVYYRFRDDYEALVEDAKRRTEAKAEMIQMGQYWLPAFSEFGLRRRLCAEVQEYAVERFSRLDDFDVLRSNFVGTSNVFLAKKYGVKPVGTMAHEWIMCMGQGNHLYNPAYSNKVALTAWVKEYGVENGIALTDTITTDCFLRDFDKTLATLFSGVRHDSGDPFVWGDKMIDHYIRLGIDPRTKTLLFSDSLNFEKADKIAHYFAGKAKVAFGIGTYISNDTYVEPLNIVMKVTACNGQHVAKISDTPGKGMCKSQEYVDYLQRAIDYRLANDD</sequence>
<dbReference type="PANTHER" id="PTHR11098:SF1">
    <property type="entry name" value="NICOTINATE PHOSPHORIBOSYLTRANSFERASE"/>
    <property type="match status" value="1"/>
</dbReference>
<dbReference type="EMBL" id="FNJQ01000003">
    <property type="protein sequence ID" value="SDO90637.1"/>
    <property type="molecule type" value="Genomic_DNA"/>
</dbReference>
<dbReference type="InterPro" id="IPR006406">
    <property type="entry name" value="Nic_PRibTrfase"/>
</dbReference>
<dbReference type="UniPathway" id="UPA00253">
    <property type="reaction ID" value="UER00457"/>
</dbReference>
<feature type="domain" description="Nicotinate phosphoribosyltransferase N-terminal" evidence="10">
    <location>
        <begin position="11"/>
        <end position="131"/>
    </location>
</feature>
<name>A0A1H0ND73_SELRU</name>
<dbReference type="InterPro" id="IPR040727">
    <property type="entry name" value="NAPRTase_N"/>
</dbReference>
<proteinExistence type="inferred from homology"/>
<dbReference type="GO" id="GO:0016757">
    <property type="term" value="F:glycosyltransferase activity"/>
    <property type="evidence" value="ECO:0007669"/>
    <property type="project" value="UniProtKB-KW"/>
</dbReference>
<feature type="modified residue" description="Phosphohistidine; by autocatalysis" evidence="7">
    <location>
        <position position="225"/>
    </location>
</feature>
<dbReference type="SUPFAM" id="SSF51690">
    <property type="entry name" value="Nicotinate/Quinolinate PRTase C-terminal domain-like"/>
    <property type="match status" value="1"/>
</dbReference>
<organism evidence="11 12">
    <name type="scientific">Selenomonas ruminantium</name>
    <dbReference type="NCBI Taxonomy" id="971"/>
    <lineage>
        <taxon>Bacteria</taxon>
        <taxon>Bacillati</taxon>
        <taxon>Bacillota</taxon>
        <taxon>Negativicutes</taxon>
        <taxon>Selenomonadales</taxon>
        <taxon>Selenomonadaceae</taxon>
        <taxon>Selenomonas</taxon>
    </lineage>
</organism>
<comment type="PTM">
    <text evidence="7 8">Transiently phosphorylated on a His residue during the reaction cycle. Phosphorylation strongly increases the affinity for substrates and increases the rate of nicotinate D-ribonucleotide production. Dephosphorylation regenerates the low-affinity form of the enzyme, leading to product release.</text>
</comment>
<evidence type="ECO:0000259" key="9">
    <source>
        <dbReference type="Pfam" id="PF04095"/>
    </source>
</evidence>
<dbReference type="InterPro" id="IPR007229">
    <property type="entry name" value="Nic_PRibTrfase-Fam"/>
</dbReference>
<dbReference type="AlphaFoldDB" id="A0A1H0ND73"/>
<dbReference type="Proteomes" id="UP000182412">
    <property type="component" value="Unassembled WGS sequence"/>
</dbReference>
<evidence type="ECO:0000256" key="5">
    <source>
        <dbReference type="ARBA" id="ARBA00022598"/>
    </source>
</evidence>
<dbReference type="PANTHER" id="PTHR11098">
    <property type="entry name" value="NICOTINATE PHOSPHORIBOSYLTRANSFERASE"/>
    <property type="match status" value="1"/>
</dbReference>
<comment type="catalytic activity">
    <reaction evidence="7 8">
        <text>5-phospho-alpha-D-ribose 1-diphosphate + nicotinate + ATP + H2O = nicotinate beta-D-ribonucleotide + ADP + phosphate + diphosphate</text>
        <dbReference type="Rhea" id="RHEA:36163"/>
        <dbReference type="ChEBI" id="CHEBI:15377"/>
        <dbReference type="ChEBI" id="CHEBI:30616"/>
        <dbReference type="ChEBI" id="CHEBI:32544"/>
        <dbReference type="ChEBI" id="CHEBI:33019"/>
        <dbReference type="ChEBI" id="CHEBI:43474"/>
        <dbReference type="ChEBI" id="CHEBI:57502"/>
        <dbReference type="ChEBI" id="CHEBI:58017"/>
        <dbReference type="ChEBI" id="CHEBI:456216"/>
        <dbReference type="EC" id="6.3.4.21"/>
    </reaction>
</comment>
<evidence type="ECO:0000256" key="6">
    <source>
        <dbReference type="ARBA" id="ARBA00022642"/>
    </source>
</evidence>
<dbReference type="Gene3D" id="3.20.140.10">
    <property type="entry name" value="nicotinate phosphoribosyltransferase"/>
    <property type="match status" value="1"/>
</dbReference>
<evidence type="ECO:0000256" key="8">
    <source>
        <dbReference type="RuleBase" id="RU003838"/>
    </source>
</evidence>
<dbReference type="OrthoDB" id="9770610at2"/>
<comment type="similarity">
    <text evidence="2 7 8">Belongs to the NAPRTase family.</text>
</comment>
<evidence type="ECO:0000313" key="12">
    <source>
        <dbReference type="Proteomes" id="UP000182412"/>
    </source>
</evidence>
<reference evidence="11 12" key="1">
    <citation type="submission" date="2016-10" db="EMBL/GenBank/DDBJ databases">
        <authorList>
            <person name="de Groot N.N."/>
        </authorList>
    </citation>
    <scope>NUCLEOTIDE SEQUENCE [LARGE SCALE GENOMIC DNA]</scope>
    <source>
        <strain evidence="11 12">S137</strain>
    </source>
</reference>
<keyword evidence="6 7" id="KW-0662">Pyridine nucleotide biosynthesis</keyword>
<dbReference type="GO" id="GO:0034355">
    <property type="term" value="P:NAD+ biosynthetic process via the salvage pathway"/>
    <property type="evidence" value="ECO:0007669"/>
    <property type="project" value="TreeGrafter"/>
</dbReference>
<dbReference type="PIRSF" id="PIRSF000484">
    <property type="entry name" value="NAPRT"/>
    <property type="match status" value="1"/>
</dbReference>
<keyword evidence="11" id="KW-0328">Glycosyltransferase</keyword>